<dbReference type="PROSITE" id="PS51186">
    <property type="entry name" value="GNAT"/>
    <property type="match status" value="1"/>
</dbReference>
<name>A0A561W2Z2_9ACTN</name>
<dbReference type="InterPro" id="IPR016181">
    <property type="entry name" value="Acyl_CoA_acyltransferase"/>
</dbReference>
<protein>
    <submittedName>
        <fullName evidence="2">RimJ/RimL family protein N-acetyltransferase</fullName>
    </submittedName>
</protein>
<gene>
    <name evidence="2" type="ORF">FHU34_113576</name>
</gene>
<dbReference type="SUPFAM" id="SSF55729">
    <property type="entry name" value="Acyl-CoA N-acyltransferases (Nat)"/>
    <property type="match status" value="1"/>
</dbReference>
<dbReference type="PANTHER" id="PTHR43792">
    <property type="entry name" value="GNAT FAMILY, PUTATIVE (AFU_ORTHOLOGUE AFUA_3G00765)-RELATED-RELATED"/>
    <property type="match status" value="1"/>
</dbReference>
<keyword evidence="3" id="KW-1185">Reference proteome</keyword>
<dbReference type="Proteomes" id="UP000317685">
    <property type="component" value="Unassembled WGS sequence"/>
</dbReference>
<dbReference type="AlphaFoldDB" id="A0A561W2Z2"/>
<dbReference type="GO" id="GO:0016747">
    <property type="term" value="F:acyltransferase activity, transferring groups other than amino-acyl groups"/>
    <property type="evidence" value="ECO:0007669"/>
    <property type="project" value="InterPro"/>
</dbReference>
<comment type="caution">
    <text evidence="2">The sequence shown here is derived from an EMBL/GenBank/DDBJ whole genome shotgun (WGS) entry which is preliminary data.</text>
</comment>
<organism evidence="2 3">
    <name type="scientific">Micromonospora taraxaci</name>
    <dbReference type="NCBI Taxonomy" id="1316803"/>
    <lineage>
        <taxon>Bacteria</taxon>
        <taxon>Bacillati</taxon>
        <taxon>Actinomycetota</taxon>
        <taxon>Actinomycetes</taxon>
        <taxon>Micromonosporales</taxon>
        <taxon>Micromonosporaceae</taxon>
        <taxon>Micromonospora</taxon>
    </lineage>
</organism>
<dbReference type="Gene3D" id="3.40.630.30">
    <property type="match status" value="1"/>
</dbReference>
<proteinExistence type="predicted"/>
<evidence type="ECO:0000313" key="2">
    <source>
        <dbReference type="EMBL" id="TWG18230.1"/>
    </source>
</evidence>
<dbReference type="InterPro" id="IPR000182">
    <property type="entry name" value="GNAT_dom"/>
</dbReference>
<sequence>MAAPVALTRLVGLARHRQTGRMVIELRASELALRPWVDDDLDALLAAYRDPVLRRWTRLPVTSIDEGRHWLERTRQDWADGRRYSFAVLEDHADGPRLVANVVLKGVTPQRPAPEVGYWTASWARGRGVAPRAVTALSGWAFDRFPGLTHLDLLHQVDNLASCRVAQKCGFLYEETLPARPPTFPLDGHRHVLPVPVRQLHPGRTR</sequence>
<reference evidence="2 3" key="1">
    <citation type="submission" date="2019-06" db="EMBL/GenBank/DDBJ databases">
        <title>Sequencing the genomes of 1000 actinobacteria strains.</title>
        <authorList>
            <person name="Klenk H.-P."/>
        </authorList>
    </citation>
    <scope>NUCLEOTIDE SEQUENCE [LARGE SCALE GENOMIC DNA]</scope>
    <source>
        <strain evidence="2 3">DSM 45885</strain>
    </source>
</reference>
<dbReference type="EMBL" id="VIWZ01000001">
    <property type="protein sequence ID" value="TWG18230.1"/>
    <property type="molecule type" value="Genomic_DNA"/>
</dbReference>
<evidence type="ECO:0000259" key="1">
    <source>
        <dbReference type="PROSITE" id="PS51186"/>
    </source>
</evidence>
<dbReference type="Pfam" id="PF13302">
    <property type="entry name" value="Acetyltransf_3"/>
    <property type="match status" value="1"/>
</dbReference>
<feature type="domain" description="N-acetyltransferase" evidence="1">
    <location>
        <begin position="31"/>
        <end position="196"/>
    </location>
</feature>
<evidence type="ECO:0000313" key="3">
    <source>
        <dbReference type="Proteomes" id="UP000317685"/>
    </source>
</evidence>
<accession>A0A561W2Z2</accession>
<keyword evidence="2" id="KW-0808">Transferase</keyword>
<dbReference type="InterPro" id="IPR051531">
    <property type="entry name" value="N-acetyltransferase"/>
</dbReference>